<keyword evidence="4" id="KW-0249">Electron transport</keyword>
<keyword evidence="7" id="KW-1133">Transmembrane helix</keyword>
<evidence type="ECO:0000259" key="8">
    <source>
        <dbReference type="Pfam" id="PF12801"/>
    </source>
</evidence>
<evidence type="ECO:0000256" key="6">
    <source>
        <dbReference type="ARBA" id="ARBA00023014"/>
    </source>
</evidence>
<keyword evidence="5" id="KW-0408">Iron</keyword>
<organism evidence="9 10">
    <name type="scientific">Pelomonas margarita</name>
    <dbReference type="NCBI Taxonomy" id="3299031"/>
    <lineage>
        <taxon>Bacteria</taxon>
        <taxon>Pseudomonadati</taxon>
        <taxon>Pseudomonadota</taxon>
        <taxon>Betaproteobacteria</taxon>
        <taxon>Burkholderiales</taxon>
        <taxon>Sphaerotilaceae</taxon>
        <taxon>Roseateles</taxon>
    </lineage>
</organism>
<evidence type="ECO:0000256" key="5">
    <source>
        <dbReference type="ARBA" id="ARBA00023004"/>
    </source>
</evidence>
<keyword evidence="10" id="KW-1185">Reference proteome</keyword>
<comment type="caution">
    <text evidence="9">The sequence shown here is derived from an EMBL/GenBank/DDBJ whole genome shotgun (WGS) entry which is preliminary data.</text>
</comment>
<feature type="transmembrane region" description="Helical" evidence="7">
    <location>
        <begin position="79"/>
        <end position="99"/>
    </location>
</feature>
<accession>A0ABW7FF54</accession>
<dbReference type="PANTHER" id="PTHR30176">
    <property type="entry name" value="FERREDOXIN-TYPE PROTEIN NAPH"/>
    <property type="match status" value="1"/>
</dbReference>
<dbReference type="PANTHER" id="PTHR30176:SF3">
    <property type="entry name" value="FERREDOXIN-TYPE PROTEIN NAPH"/>
    <property type="match status" value="1"/>
</dbReference>
<keyword evidence="3" id="KW-0479">Metal-binding</keyword>
<reference evidence="9 10" key="1">
    <citation type="submission" date="2024-08" db="EMBL/GenBank/DDBJ databases">
        <authorList>
            <person name="Lu H."/>
        </authorList>
    </citation>
    <scope>NUCLEOTIDE SEQUENCE [LARGE SCALE GENOMIC DNA]</scope>
    <source>
        <strain evidence="9 10">LKC17W</strain>
    </source>
</reference>
<keyword evidence="7" id="KW-0812">Transmembrane</keyword>
<dbReference type="Proteomes" id="UP001606301">
    <property type="component" value="Unassembled WGS sequence"/>
</dbReference>
<evidence type="ECO:0000256" key="1">
    <source>
        <dbReference type="ARBA" id="ARBA00022448"/>
    </source>
</evidence>
<evidence type="ECO:0000313" key="9">
    <source>
        <dbReference type="EMBL" id="MFG6439165.1"/>
    </source>
</evidence>
<gene>
    <name evidence="9" type="ORF">ACG0Z3_00565</name>
</gene>
<feature type="transmembrane region" description="Helical" evidence="7">
    <location>
        <begin position="145"/>
        <end position="168"/>
    </location>
</feature>
<dbReference type="InterPro" id="IPR017896">
    <property type="entry name" value="4Fe4S_Fe-S-bd"/>
</dbReference>
<keyword evidence="7" id="KW-0472">Membrane</keyword>
<dbReference type="EMBL" id="JBIGHW010000001">
    <property type="protein sequence ID" value="MFG6439165.1"/>
    <property type="molecule type" value="Genomic_DNA"/>
</dbReference>
<feature type="domain" description="4Fe-4S ferredoxin-type" evidence="8">
    <location>
        <begin position="86"/>
        <end position="123"/>
    </location>
</feature>
<keyword evidence="1" id="KW-0813">Transport</keyword>
<proteinExistence type="predicted"/>
<feature type="transmembrane region" description="Helical" evidence="7">
    <location>
        <begin position="24"/>
        <end position="43"/>
    </location>
</feature>
<dbReference type="SUPFAM" id="SSF54862">
    <property type="entry name" value="4Fe-4S ferredoxins"/>
    <property type="match status" value="1"/>
</dbReference>
<sequence length="315" mass="35307">MRCSTIDVAPSTLTHTARQRRRRALQAAFFAFFLLAPALNILRLDLHEAQLWVLGQRWTLGIAAFRAGTLDSTGVTLSILLKAILPALLLIAGFLFVAWRWGRLYCGWLCPHFSLVELLNEALWRATGRRSLWEARSGPQRSRRWTALFLAAVLGFGLLWAVTLLTYLLPPREIWANLASASLTPNQARFVFIAWGLFSAELLLARHLFCRFGCAVGFFQSLAWMANPKALVISFARERAASCKGCIPQVDACEAACPMRLRPRQIKRLMFSCVQCGQCLQACSDSHGARGSPPSLQWQIGIAAVRETLRQHRRT</sequence>
<dbReference type="Pfam" id="PF12801">
    <property type="entry name" value="Fer4_5"/>
    <property type="match status" value="1"/>
</dbReference>
<evidence type="ECO:0000256" key="3">
    <source>
        <dbReference type="ARBA" id="ARBA00022723"/>
    </source>
</evidence>
<evidence type="ECO:0000256" key="7">
    <source>
        <dbReference type="SAM" id="Phobius"/>
    </source>
</evidence>
<evidence type="ECO:0000256" key="4">
    <source>
        <dbReference type="ARBA" id="ARBA00022982"/>
    </source>
</evidence>
<dbReference type="InterPro" id="IPR051684">
    <property type="entry name" value="Electron_Trans/Redox"/>
</dbReference>
<dbReference type="RefSeq" id="WP_394394454.1">
    <property type="nucleotide sequence ID" value="NZ_JBIGHW010000001.1"/>
</dbReference>
<protein>
    <submittedName>
        <fullName evidence="9">4Fe-4S binding protein</fullName>
    </submittedName>
</protein>
<keyword evidence="6" id="KW-0411">Iron-sulfur</keyword>
<evidence type="ECO:0000313" key="10">
    <source>
        <dbReference type="Proteomes" id="UP001606301"/>
    </source>
</evidence>
<feature type="transmembrane region" description="Helical" evidence="7">
    <location>
        <begin position="188"/>
        <end position="205"/>
    </location>
</feature>
<name>A0ABW7FF54_9BURK</name>
<evidence type="ECO:0000256" key="2">
    <source>
        <dbReference type="ARBA" id="ARBA00022485"/>
    </source>
</evidence>
<keyword evidence="2" id="KW-0004">4Fe-4S</keyword>